<dbReference type="KEGG" id="buz:AYM40_06820"/>
<organism evidence="1 2">
    <name type="scientific">Paraburkholderia phytofirmans OLGA172</name>
    <dbReference type="NCBI Taxonomy" id="1417228"/>
    <lineage>
        <taxon>Bacteria</taxon>
        <taxon>Pseudomonadati</taxon>
        <taxon>Pseudomonadota</taxon>
        <taxon>Betaproteobacteria</taxon>
        <taxon>Burkholderiales</taxon>
        <taxon>Burkholderiaceae</taxon>
        <taxon>Paraburkholderia</taxon>
    </lineage>
</organism>
<dbReference type="Proteomes" id="UP000076852">
    <property type="component" value="Chromosome 1"/>
</dbReference>
<dbReference type="STRING" id="1804984.AYM40_06820"/>
<reference evidence="1 2" key="1">
    <citation type="journal article" date="2016" name="Gene">
        <title>PacBio SMRT assembly of a complex multi-replicon genome reveals chlorocatechol degradative operon in a region of genome plasticity.</title>
        <authorList>
            <person name="Ricker N."/>
            <person name="Shen S.Y."/>
            <person name="Goordial J."/>
            <person name="Jin S."/>
            <person name="Fulthorpe R.R."/>
        </authorList>
    </citation>
    <scope>NUCLEOTIDE SEQUENCE [LARGE SCALE GENOMIC DNA]</scope>
    <source>
        <strain evidence="1 2">OLGA172</strain>
    </source>
</reference>
<evidence type="ECO:0000313" key="2">
    <source>
        <dbReference type="Proteomes" id="UP000076852"/>
    </source>
</evidence>
<dbReference type="RefSeq" id="WP_063495556.1">
    <property type="nucleotide sequence ID" value="NZ_CP014578.1"/>
</dbReference>
<proteinExistence type="predicted"/>
<protein>
    <recommendedName>
        <fullName evidence="3">Transposase</fullName>
    </recommendedName>
</protein>
<name>A0A160FIV2_9BURK</name>
<sequence>MRCTIVLEFDNGDGSVVKRVEVMRLHRPIEDQTPGDVGLSLSEGKSLLNCVQQEFVVEQIERFFASRRSCVDCGVQRRLHDNHCSEMKTALGKVYYCRERWKACNCGADGARYVSPLKNYLTEASTGELRWLHVELGATMPYRQAKAVMDLLLPTSGRDNHVTIRNHTVAIGKSIQHARPVRRWCETEKPIAELGIDVGYVRRARCNRKGSGKENRAEAGNRSSSIAVVVAALGQAGKQPRVWASAMPRTRRLNQEMTRFLEDSGYGDPNEVVVLTDGAWDLAGVANDLPYDNEWILDWAHIGRMLRRVEQAIAPLAYGRLTDSGSAFELWDLFVRFRHYVWVGRIAAWQQFEARLAHLLDLRETRDPAVSSQVRKASYSLSNVVTYLDSNAESLIDYRTWQCAGGRISTGFVESSINRIVGRRMCKSQHMRWSRVGAHSVVQLRVALLNQEFHELARRQFPWIGQRRVTWPWQRTSQPF</sequence>
<evidence type="ECO:0008006" key="3">
    <source>
        <dbReference type="Google" id="ProtNLM"/>
    </source>
</evidence>
<accession>A0A160FIV2</accession>
<dbReference type="OrthoDB" id="53863at2"/>
<evidence type="ECO:0000313" key="1">
    <source>
        <dbReference type="EMBL" id="ANB72115.1"/>
    </source>
</evidence>
<dbReference type="EMBL" id="CP014578">
    <property type="protein sequence ID" value="ANB72115.1"/>
    <property type="molecule type" value="Genomic_DNA"/>
</dbReference>
<keyword evidence="2" id="KW-1185">Reference proteome</keyword>
<dbReference type="AlphaFoldDB" id="A0A160FIV2"/>
<gene>
    <name evidence="1" type="ORF">AYM40_06820</name>
</gene>
<dbReference type="NCBIfam" id="NF033572">
    <property type="entry name" value="transpos_ISKra4"/>
    <property type="match status" value="1"/>
</dbReference>